<keyword evidence="3" id="KW-0804">Transcription</keyword>
<sequence length="442" mass="52665">MLYDRISLISEMLDATLNLRCFYIKGLDKELSFLKESVLPIFMNNTKEIDKFRNMLIHMVEEHVYIVDNFNFGNYIIICLDKLNESYLFIGPYLSEHRYEDLLRDIDEIGLSHNNITSIHRYYNSLPFISKSKVTSIISVIKNNIYDKNVDLKFIYKRKLKKQDFKDVNSHRITTTMLDYRFIEESIRWDKKLIHCVSSGSKVNSVKILDKIFDLYFIDEESYNIRKYQNKLIYYNTLLLDLLIEKDFGNLYATGLFQRYMDKIEGARFIRDIKNIFYDMIMDYCFAISEFSVKHYSVLVGKAINYINSNLENNLSVSEIANQLYVSPTYLSRAFKKETGFSIIEYINKLKIKHATFLLRDTALPIQDIGRIIGINDVNYFSRLFKRYMSQTPTQYRKIFNWVLYYMVANSYIKSYGLFKIHRAYLFLGIYKPLQKYKCTGW</sequence>
<dbReference type="EMBL" id="AZMM01019092">
    <property type="protein sequence ID" value="ETJ15200.1"/>
    <property type="molecule type" value="Genomic_DNA"/>
</dbReference>
<gene>
    <name evidence="5" type="ORF">Q604_UNBc4C00311G0002</name>
</gene>
<reference evidence="5" key="1">
    <citation type="submission" date="2013-12" db="EMBL/GenBank/DDBJ databases">
        <title>A Varibaculum cambriense genome reconstructed from a premature infant gut community with otherwise low bacterial novelty that shifts toward anaerobic metabolism during the third week of life.</title>
        <authorList>
            <person name="Brown C.T."/>
            <person name="Sharon I."/>
            <person name="Thomas B.C."/>
            <person name="Castelle C.J."/>
            <person name="Morowitz M.J."/>
            <person name="Banfield J.F."/>
        </authorList>
    </citation>
    <scope>NUCLEOTIDE SEQUENCE</scope>
</reference>
<dbReference type="PANTHER" id="PTHR43280">
    <property type="entry name" value="ARAC-FAMILY TRANSCRIPTIONAL REGULATOR"/>
    <property type="match status" value="1"/>
</dbReference>
<dbReference type="GO" id="GO:0003700">
    <property type="term" value="F:DNA-binding transcription factor activity"/>
    <property type="evidence" value="ECO:0007669"/>
    <property type="project" value="InterPro"/>
</dbReference>
<organism evidence="5">
    <name type="scientific">human gut metagenome</name>
    <dbReference type="NCBI Taxonomy" id="408170"/>
    <lineage>
        <taxon>unclassified sequences</taxon>
        <taxon>metagenomes</taxon>
        <taxon>organismal metagenomes</taxon>
    </lineage>
</organism>
<comment type="caution">
    <text evidence="5">The sequence shown here is derived from an EMBL/GenBank/DDBJ whole genome shotgun (WGS) entry which is preliminary data.</text>
</comment>
<dbReference type="SUPFAM" id="SSF46689">
    <property type="entry name" value="Homeodomain-like"/>
    <property type="match status" value="2"/>
</dbReference>
<feature type="domain" description="HTH araC/xylS-type" evidence="4">
    <location>
        <begin position="301"/>
        <end position="399"/>
    </location>
</feature>
<dbReference type="Gene3D" id="1.10.10.60">
    <property type="entry name" value="Homeodomain-like"/>
    <property type="match status" value="2"/>
</dbReference>
<dbReference type="GO" id="GO:0043565">
    <property type="term" value="F:sequence-specific DNA binding"/>
    <property type="evidence" value="ECO:0007669"/>
    <property type="project" value="InterPro"/>
</dbReference>
<name>W1WDJ4_9ZZZZ</name>
<dbReference type="InterPro" id="IPR018060">
    <property type="entry name" value="HTH_AraC"/>
</dbReference>
<dbReference type="Pfam" id="PF12833">
    <property type="entry name" value="HTH_18"/>
    <property type="match status" value="1"/>
</dbReference>
<evidence type="ECO:0000256" key="2">
    <source>
        <dbReference type="ARBA" id="ARBA00023125"/>
    </source>
</evidence>
<keyword evidence="2" id="KW-0238">DNA-binding</keyword>
<dbReference type="PROSITE" id="PS01124">
    <property type="entry name" value="HTH_ARAC_FAMILY_2"/>
    <property type="match status" value="1"/>
</dbReference>
<evidence type="ECO:0000256" key="1">
    <source>
        <dbReference type="ARBA" id="ARBA00023015"/>
    </source>
</evidence>
<keyword evidence="1" id="KW-0805">Transcription regulation</keyword>
<evidence type="ECO:0000259" key="4">
    <source>
        <dbReference type="PROSITE" id="PS01124"/>
    </source>
</evidence>
<dbReference type="InterPro" id="IPR009057">
    <property type="entry name" value="Homeodomain-like_sf"/>
</dbReference>
<evidence type="ECO:0000313" key="5">
    <source>
        <dbReference type="EMBL" id="ETJ15200.1"/>
    </source>
</evidence>
<dbReference type="PROSITE" id="PS00041">
    <property type="entry name" value="HTH_ARAC_FAMILY_1"/>
    <property type="match status" value="1"/>
</dbReference>
<dbReference type="PANTHER" id="PTHR43280:SF10">
    <property type="entry name" value="REGULATORY PROTEIN POCR"/>
    <property type="match status" value="1"/>
</dbReference>
<dbReference type="SMART" id="SM00342">
    <property type="entry name" value="HTH_ARAC"/>
    <property type="match status" value="1"/>
</dbReference>
<dbReference type="InterPro" id="IPR018062">
    <property type="entry name" value="HTH_AraC-typ_CS"/>
</dbReference>
<protein>
    <recommendedName>
        <fullName evidence="4">HTH araC/xylS-type domain-containing protein</fullName>
    </recommendedName>
</protein>
<accession>W1WDJ4</accession>
<dbReference type="AlphaFoldDB" id="W1WDJ4"/>
<proteinExistence type="predicted"/>
<evidence type="ECO:0000256" key="3">
    <source>
        <dbReference type="ARBA" id="ARBA00023163"/>
    </source>
</evidence>